<sequence>MKTLEDILNDYCGCFGPVLNERTEKFSSCGMEAYKYLQGFILSLGELNVLDSNKAIQELDKIAKKYVPNKLSDSEKRNTDKILKLTRGKKMHTYDSWNGNSMSIIIESVEIFTDSILFSGKNNWGGKSGIYVNMEHLDELLSNGSATKHNTIERCDVVTSWTIQ</sequence>
<comment type="caution">
    <text evidence="1">The sequence shown here is derived from an EMBL/GenBank/DDBJ whole genome shotgun (WGS) entry which is preliminary data.</text>
</comment>
<evidence type="ECO:0000313" key="1">
    <source>
        <dbReference type="EMBL" id="KAB4248383.1"/>
    </source>
</evidence>
<dbReference type="EMBL" id="WCTJ01000039">
    <property type="protein sequence ID" value="KAB4248383.1"/>
    <property type="molecule type" value="Genomic_DNA"/>
</dbReference>
<dbReference type="Proteomes" id="UP000487989">
    <property type="component" value="Unassembled WGS sequence"/>
</dbReference>
<proteinExistence type="predicted"/>
<dbReference type="RefSeq" id="WP_151882040.1">
    <property type="nucleotide sequence ID" value="NZ_WCTH01000011.1"/>
</dbReference>
<gene>
    <name evidence="1" type="ORF">GAP48_18715</name>
</gene>
<reference evidence="1 2" key="1">
    <citation type="journal article" date="2019" name="Nat. Med.">
        <title>A library of human gut bacterial isolates paired with longitudinal multiomics data enables mechanistic microbiome research.</title>
        <authorList>
            <person name="Poyet M."/>
            <person name="Groussin M."/>
            <person name="Gibbons S.M."/>
            <person name="Avila-Pacheco J."/>
            <person name="Jiang X."/>
            <person name="Kearney S.M."/>
            <person name="Perrotta A.R."/>
            <person name="Berdy B."/>
            <person name="Zhao S."/>
            <person name="Lieberman T.D."/>
            <person name="Swanson P.K."/>
            <person name="Smith M."/>
            <person name="Roesemann S."/>
            <person name="Alexander J.E."/>
            <person name="Rich S.A."/>
            <person name="Livny J."/>
            <person name="Vlamakis H."/>
            <person name="Clish C."/>
            <person name="Bullock K."/>
            <person name="Deik A."/>
            <person name="Scott J."/>
            <person name="Pierce K.A."/>
            <person name="Xavier R.J."/>
            <person name="Alm E.J."/>
        </authorList>
    </citation>
    <scope>NUCLEOTIDE SEQUENCE [LARGE SCALE GENOMIC DNA]</scope>
    <source>
        <strain evidence="1 2">BIOML-A3</strain>
    </source>
</reference>
<organism evidence="1 2">
    <name type="scientific">Bacteroides uniformis</name>
    <dbReference type="NCBI Taxonomy" id="820"/>
    <lineage>
        <taxon>Bacteria</taxon>
        <taxon>Pseudomonadati</taxon>
        <taxon>Bacteroidota</taxon>
        <taxon>Bacteroidia</taxon>
        <taxon>Bacteroidales</taxon>
        <taxon>Bacteroidaceae</taxon>
        <taxon>Bacteroides</taxon>
    </lineage>
</organism>
<name>A0A6I0LBY9_BACUN</name>
<protein>
    <submittedName>
        <fullName evidence="1">Uncharacterized protein</fullName>
    </submittedName>
</protein>
<dbReference type="AlphaFoldDB" id="A0A6I0LBY9"/>
<evidence type="ECO:0000313" key="2">
    <source>
        <dbReference type="Proteomes" id="UP000487989"/>
    </source>
</evidence>
<accession>A0A6I0LBY9</accession>